<dbReference type="KEGG" id="cthd:CDO33_03155"/>
<organism evidence="2 3">
    <name type="scientific">Clostridium thermosuccinogenes</name>
    <dbReference type="NCBI Taxonomy" id="84032"/>
    <lineage>
        <taxon>Bacteria</taxon>
        <taxon>Bacillati</taxon>
        <taxon>Bacillota</taxon>
        <taxon>Clostridia</taxon>
        <taxon>Eubacteriales</taxon>
        <taxon>Clostridiaceae</taxon>
        <taxon>Clostridium</taxon>
    </lineage>
</organism>
<proteinExistence type="predicted"/>
<dbReference type="SUPFAM" id="SSF140683">
    <property type="entry name" value="SP0561-like"/>
    <property type="match status" value="1"/>
</dbReference>
<feature type="domain" description="DUF1858" evidence="1">
    <location>
        <begin position="5"/>
        <end position="62"/>
    </location>
</feature>
<comment type="caution">
    <text evidence="2">The sequence shown here is derived from an EMBL/GenBank/DDBJ whole genome shotgun (WGS) entry which is preliminary data.</text>
</comment>
<dbReference type="AlphaFoldDB" id="A0A2K2EV22"/>
<evidence type="ECO:0000313" key="2">
    <source>
        <dbReference type="EMBL" id="PNT98266.1"/>
    </source>
</evidence>
<dbReference type="EMBL" id="NIOJ01000029">
    <property type="protein sequence ID" value="PNT98266.1"/>
    <property type="molecule type" value="Genomic_DNA"/>
</dbReference>
<evidence type="ECO:0000259" key="1">
    <source>
        <dbReference type="Pfam" id="PF08984"/>
    </source>
</evidence>
<dbReference type="OrthoDB" id="9769774at2"/>
<keyword evidence="3" id="KW-1185">Reference proteome</keyword>
<name>A0A2K2EV22_9CLOT</name>
<evidence type="ECO:0000313" key="3">
    <source>
        <dbReference type="Proteomes" id="UP000236151"/>
    </source>
</evidence>
<dbReference type="InterPro" id="IPR038062">
    <property type="entry name" value="ScdA-like_N_sf"/>
</dbReference>
<protein>
    <recommendedName>
        <fullName evidence="1">DUF1858 domain-containing protein</fullName>
    </recommendedName>
</protein>
<dbReference type="RefSeq" id="WP_103081875.1">
    <property type="nucleotide sequence ID" value="NZ_CP021850.1"/>
</dbReference>
<reference evidence="2 3" key="1">
    <citation type="submission" date="2017-06" db="EMBL/GenBank/DDBJ databases">
        <title>Investigating the central metabolism of Clostridium thermosuccinogenes.</title>
        <authorList>
            <person name="Koendjbiharie J.G."/>
            <person name="van Kranenburg R."/>
        </authorList>
    </citation>
    <scope>NUCLEOTIDE SEQUENCE [LARGE SCALE GENOMIC DNA]</scope>
    <source>
        <strain evidence="2 3">DSM 5806</strain>
    </source>
</reference>
<dbReference type="Pfam" id="PF08984">
    <property type="entry name" value="DUF1858"/>
    <property type="match status" value="1"/>
</dbReference>
<dbReference type="Gene3D" id="1.10.3910.10">
    <property type="entry name" value="SP0561-like"/>
    <property type="match status" value="1"/>
</dbReference>
<sequence>MEKTIDLSKTVYELCKDNPEIIEIMKELGFESIGNPAMLNTAGRFMTIPKGAEMKNISLDKIKEVLISKGYEVIG</sequence>
<dbReference type="InterPro" id="IPR015077">
    <property type="entry name" value="DUF1858"/>
</dbReference>
<accession>A0A2K2EV22</accession>
<dbReference type="Proteomes" id="UP000236151">
    <property type="component" value="Unassembled WGS sequence"/>
</dbReference>
<gene>
    <name evidence="2" type="ORF">CDQ84_11420</name>
</gene>